<dbReference type="InterPro" id="IPR036278">
    <property type="entry name" value="Sialidase_sf"/>
</dbReference>
<dbReference type="SUPFAM" id="SSF50939">
    <property type="entry name" value="Sialidases"/>
    <property type="match status" value="1"/>
</dbReference>
<reference evidence="2 3" key="1">
    <citation type="submission" date="2017-05" db="EMBL/GenBank/DDBJ databases">
        <title>Genomic insights into alkan degradation activity of Oleiphilus messinensis.</title>
        <authorList>
            <person name="Kozyavkin S.A."/>
            <person name="Slesarev A.I."/>
            <person name="Golyshin P.N."/>
            <person name="Korzhenkov A."/>
            <person name="Golyshina O.N."/>
            <person name="Toshchakov S.V."/>
        </authorList>
    </citation>
    <scope>NUCLEOTIDE SEQUENCE [LARGE SCALE GENOMIC DNA]</scope>
    <source>
        <strain evidence="2 3">ME102</strain>
    </source>
</reference>
<evidence type="ECO:0000313" key="2">
    <source>
        <dbReference type="EMBL" id="ARU54363.1"/>
    </source>
</evidence>
<dbReference type="KEGG" id="ome:OLMES_0257"/>
<keyword evidence="3" id="KW-1185">Reference proteome</keyword>
<dbReference type="AlphaFoldDB" id="A0A1Y0I4M1"/>
<accession>A0A1Y0I4M1</accession>
<name>A0A1Y0I4M1_9GAMM</name>
<dbReference type="RefSeq" id="WP_087459576.1">
    <property type="nucleotide sequence ID" value="NZ_CP021425.1"/>
</dbReference>
<protein>
    <submittedName>
        <fullName evidence="2">Uncharacterized protein</fullName>
    </submittedName>
</protein>
<organism evidence="2 3">
    <name type="scientific">Oleiphilus messinensis</name>
    <dbReference type="NCBI Taxonomy" id="141451"/>
    <lineage>
        <taxon>Bacteria</taxon>
        <taxon>Pseudomonadati</taxon>
        <taxon>Pseudomonadota</taxon>
        <taxon>Gammaproteobacteria</taxon>
        <taxon>Oceanospirillales</taxon>
        <taxon>Oleiphilaceae</taxon>
        <taxon>Oleiphilus</taxon>
    </lineage>
</organism>
<evidence type="ECO:0000313" key="3">
    <source>
        <dbReference type="Proteomes" id="UP000196027"/>
    </source>
</evidence>
<dbReference type="EMBL" id="CP021425">
    <property type="protein sequence ID" value="ARU54363.1"/>
    <property type="molecule type" value="Genomic_DNA"/>
</dbReference>
<dbReference type="SUPFAM" id="SSF75005">
    <property type="entry name" value="Arabinanase/levansucrase/invertase"/>
    <property type="match status" value="1"/>
</dbReference>
<keyword evidence="1" id="KW-0732">Signal</keyword>
<dbReference type="Proteomes" id="UP000196027">
    <property type="component" value="Chromosome"/>
</dbReference>
<dbReference type="Gene3D" id="2.115.10.20">
    <property type="entry name" value="Glycosyl hydrolase domain, family 43"/>
    <property type="match status" value="1"/>
</dbReference>
<evidence type="ECO:0000256" key="1">
    <source>
        <dbReference type="SAM" id="SignalP"/>
    </source>
</evidence>
<dbReference type="InterPro" id="IPR023296">
    <property type="entry name" value="Glyco_hydro_beta-prop_sf"/>
</dbReference>
<feature type="chain" id="PRO_5012847066" evidence="1">
    <location>
        <begin position="25"/>
        <end position="411"/>
    </location>
</feature>
<proteinExistence type="predicted"/>
<sequence length="411" mass="44226">MILNSNQFATVILLWATLSQPCTAANLFIPENGSLNVNSEALVFGAAGTEKVSIANTSYVQLDGNIEILELTEPLASYQFSVTGTIISIYRDNLVNAQFLGLNQSVQVIFSDGSATLTLTGLNQAQLGTQSLSMNPQAIETPLDDPENTIDASCPSATDETPISPGPYDHLLAVATSTDGLNFSGDQSVLLEHASAPDAVIGPDDKTWIYYVNGSPGQHAIFIAQVSDDGTVTPFNCVRINGQVDTQAVDPDVLRLSDGGYQLFFNPLVSASGSENEGIYYATSTDGIHFSSATQIIAQTGALNPSGIHLNDGSWLLTFTDESRTYIANSTDDESYEIIADFPPGIPELNYQSDNNEIRLYNAELTGLEVRVSIDNGLTWNELQATAPGVQDPSILKHSSSEWLLYYRFTD</sequence>
<gene>
    <name evidence="2" type="ORF">OLMES_0257</name>
</gene>
<feature type="signal peptide" evidence="1">
    <location>
        <begin position="1"/>
        <end position="24"/>
    </location>
</feature>